<dbReference type="RefSeq" id="XP_013942036.1">
    <property type="nucleotide sequence ID" value="XM_014086561.1"/>
</dbReference>
<dbReference type="HOGENOM" id="CLU_2264121_0_0_1"/>
<evidence type="ECO:0000313" key="2">
    <source>
        <dbReference type="Proteomes" id="UP000005426"/>
    </source>
</evidence>
<comment type="caution">
    <text evidence="1">The sequence shown here is derived from an EMBL/GenBank/DDBJ whole genome shotgun (WGS) entry which is preliminary data.</text>
</comment>
<proteinExistence type="predicted"/>
<name>G9NYY1_HYPAI</name>
<organism evidence="1 2">
    <name type="scientific">Hypocrea atroviridis (strain ATCC 20476 / IMI 206040)</name>
    <name type="common">Trichoderma atroviride</name>
    <dbReference type="NCBI Taxonomy" id="452589"/>
    <lineage>
        <taxon>Eukaryota</taxon>
        <taxon>Fungi</taxon>
        <taxon>Dikarya</taxon>
        <taxon>Ascomycota</taxon>
        <taxon>Pezizomycotina</taxon>
        <taxon>Sordariomycetes</taxon>
        <taxon>Hypocreomycetidae</taxon>
        <taxon>Hypocreales</taxon>
        <taxon>Hypocreaceae</taxon>
        <taxon>Trichoderma</taxon>
    </lineage>
</organism>
<protein>
    <submittedName>
        <fullName evidence="1">Uncharacterized protein</fullName>
    </submittedName>
</protein>
<dbReference type="Proteomes" id="UP000005426">
    <property type="component" value="Unassembled WGS sequence"/>
</dbReference>
<reference evidence="1 2" key="1">
    <citation type="journal article" date="2011" name="Genome Biol.">
        <title>Comparative genome sequence analysis underscores mycoparasitism as the ancestral life style of Trichoderma.</title>
        <authorList>
            <person name="Kubicek C.P."/>
            <person name="Herrera-Estrella A."/>
            <person name="Seidl-Seiboth V."/>
            <person name="Martinez D.A."/>
            <person name="Druzhinina I.S."/>
            <person name="Thon M."/>
            <person name="Zeilinger S."/>
            <person name="Casas-Flores S."/>
            <person name="Horwitz B.A."/>
            <person name="Mukherjee P.K."/>
            <person name="Mukherjee M."/>
            <person name="Kredics L."/>
            <person name="Alcaraz L.D."/>
            <person name="Aerts A."/>
            <person name="Antal Z."/>
            <person name="Atanasova L."/>
            <person name="Cervantes-Badillo M.G."/>
            <person name="Challacombe J."/>
            <person name="Chertkov O."/>
            <person name="McCluskey K."/>
            <person name="Coulpier F."/>
            <person name="Deshpande N."/>
            <person name="von Doehren H."/>
            <person name="Ebbole D.J."/>
            <person name="Esquivel-Naranjo E.U."/>
            <person name="Fekete E."/>
            <person name="Flipphi M."/>
            <person name="Glaser F."/>
            <person name="Gomez-Rodriguez E.Y."/>
            <person name="Gruber S."/>
            <person name="Han C."/>
            <person name="Henrissat B."/>
            <person name="Hermosa R."/>
            <person name="Hernandez-Onate M."/>
            <person name="Karaffa L."/>
            <person name="Kosti I."/>
            <person name="Le Crom S."/>
            <person name="Lindquist E."/>
            <person name="Lucas S."/>
            <person name="Luebeck M."/>
            <person name="Luebeck P.S."/>
            <person name="Margeot A."/>
            <person name="Metz B."/>
            <person name="Misra M."/>
            <person name="Nevalainen H."/>
            <person name="Omann M."/>
            <person name="Packer N."/>
            <person name="Perrone G."/>
            <person name="Uresti-Rivera E.E."/>
            <person name="Salamov A."/>
            <person name="Schmoll M."/>
            <person name="Seiboth B."/>
            <person name="Shapiro H."/>
            <person name="Sukno S."/>
            <person name="Tamayo-Ramos J.A."/>
            <person name="Tisch D."/>
            <person name="Wiest A."/>
            <person name="Wilkinson H.H."/>
            <person name="Zhang M."/>
            <person name="Coutinho P.M."/>
            <person name="Kenerley C.M."/>
            <person name="Monte E."/>
            <person name="Baker S.E."/>
            <person name="Grigoriev I.V."/>
        </authorList>
    </citation>
    <scope>NUCLEOTIDE SEQUENCE [LARGE SCALE GENOMIC DNA]</scope>
    <source>
        <strain evidence="2">ATCC 20476 / IMI 206040</strain>
    </source>
</reference>
<sequence>MATMQVSIDNGGQDSRFQPANVAYWELAPGLAKAILRSPAWGRRPLLAQQTHPQRLDLGRGHSGHEEAPALESPYYGAECFMKPGRRSIFASRVEQQGRGDGE</sequence>
<dbReference type="KEGG" id="tatv:25782776"/>
<evidence type="ECO:0000313" key="1">
    <source>
        <dbReference type="EMBL" id="EHK43751.1"/>
    </source>
</evidence>
<gene>
    <name evidence="1" type="ORF">TRIATDRAFT_309145</name>
</gene>
<keyword evidence="2" id="KW-1185">Reference proteome</keyword>
<dbReference type="EMBL" id="ABDG02000025">
    <property type="protein sequence ID" value="EHK43751.1"/>
    <property type="molecule type" value="Genomic_DNA"/>
</dbReference>
<dbReference type="GeneID" id="25782776"/>
<dbReference type="AlphaFoldDB" id="G9NYY1"/>
<accession>G9NYY1</accession>